<keyword evidence="1" id="KW-1133">Transmembrane helix</keyword>
<reference evidence="2" key="1">
    <citation type="submission" date="2022-05" db="EMBL/GenBank/DDBJ databases">
        <title>Description of a novel species of Leclercia; Leclercia tamurae and the Proposal for a Novel Genus Silvania gen. nov. Containing Two Novel Species Silvania hatchlandensis sp. nov. and Silvania confinis sp. nov. Isolated from the Rhizosphere of Oak.</title>
        <authorList>
            <person name="Maddock D.W."/>
            <person name="Brady C.L."/>
            <person name="Denman S."/>
            <person name="Arnold D."/>
        </authorList>
    </citation>
    <scope>NUCLEOTIDE SEQUENCE</scope>
    <source>
        <strain evidence="2">H4N4</strain>
    </source>
</reference>
<evidence type="ECO:0000256" key="1">
    <source>
        <dbReference type="SAM" id="Phobius"/>
    </source>
</evidence>
<feature type="transmembrane region" description="Helical" evidence="1">
    <location>
        <begin position="52"/>
        <end position="76"/>
    </location>
</feature>
<proteinExistence type="predicted"/>
<dbReference type="RefSeq" id="WP_271268917.1">
    <property type="nucleotide sequence ID" value="NZ_JAMGZJ010000077.1"/>
</dbReference>
<evidence type="ECO:0000313" key="2">
    <source>
        <dbReference type="EMBL" id="MCU6670386.1"/>
    </source>
</evidence>
<gene>
    <name evidence="2" type="ORF">M8013_16730</name>
</gene>
<dbReference type="AlphaFoldDB" id="A0A9J6QM45"/>
<protein>
    <submittedName>
        <fullName evidence="2">Uncharacterized protein</fullName>
    </submittedName>
</protein>
<comment type="caution">
    <text evidence="2">The sequence shown here is derived from an EMBL/GenBank/DDBJ whole genome shotgun (WGS) entry which is preliminary data.</text>
</comment>
<evidence type="ECO:0000313" key="3">
    <source>
        <dbReference type="Proteomes" id="UP001061282"/>
    </source>
</evidence>
<accession>A0A9J6QM45</accession>
<keyword evidence="3" id="KW-1185">Reference proteome</keyword>
<feature type="transmembrane region" description="Helical" evidence="1">
    <location>
        <begin position="24"/>
        <end position="46"/>
    </location>
</feature>
<organism evidence="2 3">
    <name type="scientific">Silvania confinis</name>
    <dbReference type="NCBI Taxonomy" id="2926470"/>
    <lineage>
        <taxon>Bacteria</taxon>
        <taxon>Pseudomonadati</taxon>
        <taxon>Pseudomonadota</taxon>
        <taxon>Gammaproteobacteria</taxon>
        <taxon>Enterobacterales</taxon>
        <taxon>Enterobacteriaceae</taxon>
        <taxon>Silvania</taxon>
    </lineage>
</organism>
<name>A0A9J6QM45_9ENTR</name>
<sequence>MMPVDLSCIPGPAKRRAAPSFERWLVLLIVLIAIGGFVTVYFWPVGAPTLTATFWFCFLGFPMAVGGIIVALRWLVYLAGEWLADGWDRAREWDLAQDIHNGQRSLAMLGQVVHLPHVISAESVSQQLLMPDGITLPSQVDETGEILIHQASFSDVAMPVQDRVKERIHLLLTEASLQSAFQRLPQKASLSVLFQFSPDISVSPEERRVLQEFVKGCPGFPFNMTFVPGEGLQVVDAWLDQPEMMQHLLVIALNLSDKMTDGIGEAAVALLMSASDTPEAARDIVAEIHRPEQVKGAQSFNRALLQAVDWGKTTPEEIKHVWLTGTGVSNEATSLLSGAGVRFPAAGQPCDIDLKTGLTGCVSPWLAMAVAAEQAGQSASPQVVMCVPGDNTPPWFMTICPAAK</sequence>
<dbReference type="Proteomes" id="UP001061282">
    <property type="component" value="Unassembled WGS sequence"/>
</dbReference>
<dbReference type="EMBL" id="JAMGZJ010000077">
    <property type="protein sequence ID" value="MCU6670386.1"/>
    <property type="molecule type" value="Genomic_DNA"/>
</dbReference>
<keyword evidence="1" id="KW-0812">Transmembrane</keyword>
<keyword evidence="1" id="KW-0472">Membrane</keyword>